<name>A0ABR0BA60_9CRUS</name>
<feature type="compositionally biased region" description="Basic and acidic residues" evidence="1">
    <location>
        <begin position="39"/>
        <end position="53"/>
    </location>
</feature>
<accession>A0ABR0BA60</accession>
<evidence type="ECO:0000313" key="2">
    <source>
        <dbReference type="EMBL" id="KAK4045470.1"/>
    </source>
</evidence>
<feature type="compositionally biased region" description="Basic and acidic residues" evidence="1">
    <location>
        <begin position="16"/>
        <end position="27"/>
    </location>
</feature>
<feature type="region of interest" description="Disordered" evidence="1">
    <location>
        <begin position="342"/>
        <end position="424"/>
    </location>
</feature>
<feature type="compositionally biased region" description="Pro residues" evidence="1">
    <location>
        <begin position="1"/>
        <end position="10"/>
    </location>
</feature>
<feature type="region of interest" description="Disordered" evidence="1">
    <location>
        <begin position="1"/>
        <end position="86"/>
    </location>
</feature>
<feature type="region of interest" description="Disordered" evidence="1">
    <location>
        <begin position="730"/>
        <end position="760"/>
    </location>
</feature>
<dbReference type="Proteomes" id="UP001234178">
    <property type="component" value="Unassembled WGS sequence"/>
</dbReference>
<evidence type="ECO:0000313" key="3">
    <source>
        <dbReference type="Proteomes" id="UP001234178"/>
    </source>
</evidence>
<dbReference type="EMBL" id="JAOYFB010000044">
    <property type="protein sequence ID" value="KAK4045470.1"/>
    <property type="molecule type" value="Genomic_DNA"/>
</dbReference>
<protein>
    <submittedName>
        <fullName evidence="2">Uncharacterized protein</fullName>
    </submittedName>
</protein>
<comment type="caution">
    <text evidence="2">The sequence shown here is derived from an EMBL/GenBank/DDBJ whole genome shotgun (WGS) entry which is preliminary data.</text>
</comment>
<evidence type="ECO:0000256" key="1">
    <source>
        <dbReference type="SAM" id="MobiDB-lite"/>
    </source>
</evidence>
<gene>
    <name evidence="2" type="ORF">OUZ56_033094</name>
</gene>
<organism evidence="2 3">
    <name type="scientific">Daphnia magna</name>
    <dbReference type="NCBI Taxonomy" id="35525"/>
    <lineage>
        <taxon>Eukaryota</taxon>
        <taxon>Metazoa</taxon>
        <taxon>Ecdysozoa</taxon>
        <taxon>Arthropoda</taxon>
        <taxon>Crustacea</taxon>
        <taxon>Branchiopoda</taxon>
        <taxon>Diplostraca</taxon>
        <taxon>Cladocera</taxon>
        <taxon>Anomopoda</taxon>
        <taxon>Daphniidae</taxon>
        <taxon>Daphnia</taxon>
    </lineage>
</organism>
<reference evidence="2 3" key="1">
    <citation type="journal article" date="2023" name="Nucleic Acids Res.">
        <title>The hologenome of Daphnia magna reveals possible DNA methylation and microbiome-mediated evolution of the host genome.</title>
        <authorList>
            <person name="Chaturvedi A."/>
            <person name="Li X."/>
            <person name="Dhandapani V."/>
            <person name="Marshall H."/>
            <person name="Kissane S."/>
            <person name="Cuenca-Cambronero M."/>
            <person name="Asole G."/>
            <person name="Calvet F."/>
            <person name="Ruiz-Romero M."/>
            <person name="Marangio P."/>
            <person name="Guigo R."/>
            <person name="Rago D."/>
            <person name="Mirbahai L."/>
            <person name="Eastwood N."/>
            <person name="Colbourne J.K."/>
            <person name="Zhou J."/>
            <person name="Mallon E."/>
            <person name="Orsini L."/>
        </authorList>
    </citation>
    <scope>NUCLEOTIDE SEQUENCE [LARGE SCALE GENOMIC DNA]</scope>
    <source>
        <strain evidence="2">LRV0_1</strain>
    </source>
</reference>
<proteinExistence type="predicted"/>
<keyword evidence="3" id="KW-1185">Reference proteome</keyword>
<feature type="region of interest" description="Disordered" evidence="1">
    <location>
        <begin position="289"/>
        <end position="320"/>
    </location>
</feature>
<feature type="compositionally biased region" description="Low complexity" evidence="1">
    <location>
        <begin position="57"/>
        <end position="83"/>
    </location>
</feature>
<feature type="region of interest" description="Disordered" evidence="1">
    <location>
        <begin position="671"/>
        <end position="715"/>
    </location>
</feature>
<feature type="compositionally biased region" description="Basic and acidic residues" evidence="1">
    <location>
        <begin position="735"/>
        <end position="750"/>
    </location>
</feature>
<sequence length="760" mass="84824">MAPICPPPTFTGPETNVKRDCPRRESSRSSPKQRTSVDFVREFRVLRQRRCAERGQSSKSASRSASLGGPPRSQSPSSRENPSAASRVDVAGLSTAFGASCAIKRISSAGVFHPSPSRTPAIDTLKRRPRSDRAPPLSNHRVHGVPQKLGLNPTRLRESVLVLAQLADVGPVAAFGIPAFQTFVQKLPSRPQDRRLDRLRMPRDRCFAAEEIVRTLLQRPSTLVQYKEADRGPSRRWSRNSCNFELRESKNDLYDSHITLTQSPNRPVETNEYEEHANNPAIGYVRTLHPLGERTSAQEESEEKRREEDFDQPMFALEETQLPERDLNVRLDHMKAERSSLNTYERNCRIGESGDTGDPPKRSPQRGGRCGKSDHQLTSPVRRRDQVSFVDAPEGGPEASQCEQDLEGEGGALGKESSGIGGSIHRARTPFCEFSFPRRADERGPSCPLSLLRNSLSNQVAKVDAILATPGGPLERENVGRPADAPLQLKRVVRHRKCLNGLVGDQRKLHKEGDPMGPLGMRDQDSLGDAVKLAKLHRFERHNALGASQACSPHARVEEDAHNRQSQIGRRSWLRNTYSKRRPQDAAHHALLAIHLPYWVRRLRWRTIGDSLNQAAHFVAIYAPIVGDRKLYAEHFVGISNGRPEVHRRQLLPAPAPTPQRNRETMKLVPLSGDDDADALPDPGHFARDRRTRRELKPSEASRFFPGIEDLPADKVPQTPVATHVAAREQALNDPRFRGKDVRVAARSSDDDPCTSESVK</sequence>
<feature type="region of interest" description="Disordered" evidence="1">
    <location>
        <begin position="114"/>
        <end position="148"/>
    </location>
</feature>